<dbReference type="Proteomes" id="UP000297245">
    <property type="component" value="Unassembled WGS sequence"/>
</dbReference>
<dbReference type="EMBL" id="ML179169">
    <property type="protein sequence ID" value="THU96773.1"/>
    <property type="molecule type" value="Genomic_DNA"/>
</dbReference>
<protein>
    <submittedName>
        <fullName evidence="1">Uncharacterized protein</fullName>
    </submittedName>
</protein>
<organism evidence="1 2">
    <name type="scientific">Dendrothele bispora (strain CBS 962.96)</name>
    <dbReference type="NCBI Taxonomy" id="1314807"/>
    <lineage>
        <taxon>Eukaryota</taxon>
        <taxon>Fungi</taxon>
        <taxon>Dikarya</taxon>
        <taxon>Basidiomycota</taxon>
        <taxon>Agaricomycotina</taxon>
        <taxon>Agaricomycetes</taxon>
        <taxon>Agaricomycetidae</taxon>
        <taxon>Agaricales</taxon>
        <taxon>Agaricales incertae sedis</taxon>
        <taxon>Dendrothele</taxon>
    </lineage>
</organism>
<dbReference type="AlphaFoldDB" id="A0A4S8M4X5"/>
<gene>
    <name evidence="1" type="ORF">K435DRAFT_965843</name>
</gene>
<name>A0A4S8M4X5_DENBC</name>
<dbReference type="OrthoDB" id="10664387at2759"/>
<reference evidence="1 2" key="1">
    <citation type="journal article" date="2019" name="Nat. Ecol. Evol.">
        <title>Megaphylogeny resolves global patterns of mushroom evolution.</title>
        <authorList>
            <person name="Varga T."/>
            <person name="Krizsan K."/>
            <person name="Foldi C."/>
            <person name="Dima B."/>
            <person name="Sanchez-Garcia M."/>
            <person name="Sanchez-Ramirez S."/>
            <person name="Szollosi G.J."/>
            <person name="Szarkandi J.G."/>
            <person name="Papp V."/>
            <person name="Albert L."/>
            <person name="Andreopoulos W."/>
            <person name="Angelini C."/>
            <person name="Antonin V."/>
            <person name="Barry K.W."/>
            <person name="Bougher N.L."/>
            <person name="Buchanan P."/>
            <person name="Buyck B."/>
            <person name="Bense V."/>
            <person name="Catcheside P."/>
            <person name="Chovatia M."/>
            <person name="Cooper J."/>
            <person name="Damon W."/>
            <person name="Desjardin D."/>
            <person name="Finy P."/>
            <person name="Geml J."/>
            <person name="Haridas S."/>
            <person name="Hughes K."/>
            <person name="Justo A."/>
            <person name="Karasinski D."/>
            <person name="Kautmanova I."/>
            <person name="Kiss B."/>
            <person name="Kocsube S."/>
            <person name="Kotiranta H."/>
            <person name="LaButti K.M."/>
            <person name="Lechner B.E."/>
            <person name="Liimatainen K."/>
            <person name="Lipzen A."/>
            <person name="Lukacs Z."/>
            <person name="Mihaltcheva S."/>
            <person name="Morgado L.N."/>
            <person name="Niskanen T."/>
            <person name="Noordeloos M.E."/>
            <person name="Ohm R.A."/>
            <person name="Ortiz-Santana B."/>
            <person name="Ovrebo C."/>
            <person name="Racz N."/>
            <person name="Riley R."/>
            <person name="Savchenko A."/>
            <person name="Shiryaev A."/>
            <person name="Soop K."/>
            <person name="Spirin V."/>
            <person name="Szebenyi C."/>
            <person name="Tomsovsky M."/>
            <person name="Tulloss R.E."/>
            <person name="Uehling J."/>
            <person name="Grigoriev I.V."/>
            <person name="Vagvolgyi C."/>
            <person name="Papp T."/>
            <person name="Martin F.M."/>
            <person name="Miettinen O."/>
            <person name="Hibbett D.S."/>
            <person name="Nagy L.G."/>
        </authorList>
    </citation>
    <scope>NUCLEOTIDE SEQUENCE [LARGE SCALE GENOMIC DNA]</scope>
    <source>
        <strain evidence="1 2">CBS 962.96</strain>
    </source>
</reference>
<evidence type="ECO:0000313" key="2">
    <source>
        <dbReference type="Proteomes" id="UP000297245"/>
    </source>
</evidence>
<accession>A0A4S8M4X5</accession>
<keyword evidence="2" id="KW-1185">Reference proteome</keyword>
<proteinExistence type="predicted"/>
<sequence>MTIDSFNGLRVNNELLVSKAGPSNTLWFMTIILSTDSSSLSKRGLELLSMGSPFFDVLWPVIFSMADQKTRNTLHVASRYFRRMWKRQCMHAHSVQAKEEYKEILAKTEHPVPSEFRLNLSVENELWYSWSANEADFYVHWNFEEFCRLADIDIFHGYGLGQNQGYIFVSRTGDLTVRIQRIPRAMISGEEYFEFNVHRLGCTGERKKAKKLEEWWMSHCTWQQMRRGCRILYTSNRDELGELF</sequence>
<evidence type="ECO:0000313" key="1">
    <source>
        <dbReference type="EMBL" id="THU96773.1"/>
    </source>
</evidence>